<dbReference type="OrthoDB" id="2288358at2759"/>
<feature type="compositionally biased region" description="Low complexity" evidence="3">
    <location>
        <begin position="109"/>
        <end position="120"/>
    </location>
</feature>
<dbReference type="GO" id="GO:0051321">
    <property type="term" value="P:meiotic cell cycle"/>
    <property type="evidence" value="ECO:0007669"/>
    <property type="project" value="TreeGrafter"/>
</dbReference>
<organism evidence="5 6">
    <name type="scientific">Talaromyces islandicus</name>
    <name type="common">Penicillium islandicum</name>
    <dbReference type="NCBI Taxonomy" id="28573"/>
    <lineage>
        <taxon>Eukaryota</taxon>
        <taxon>Fungi</taxon>
        <taxon>Dikarya</taxon>
        <taxon>Ascomycota</taxon>
        <taxon>Pezizomycotina</taxon>
        <taxon>Eurotiomycetes</taxon>
        <taxon>Eurotiomycetidae</taxon>
        <taxon>Eurotiales</taxon>
        <taxon>Trichocomaceae</taxon>
        <taxon>Talaromyces</taxon>
        <taxon>Talaromyces sect. Islandici</taxon>
    </lineage>
</organism>
<dbReference type="GO" id="GO:0045944">
    <property type="term" value="P:positive regulation of transcription by RNA polymerase II"/>
    <property type="evidence" value="ECO:0007669"/>
    <property type="project" value="TreeGrafter"/>
</dbReference>
<reference evidence="5 6" key="1">
    <citation type="submission" date="2015-04" db="EMBL/GenBank/DDBJ databases">
        <authorList>
            <person name="Syromyatnikov M.Y."/>
            <person name="Popov V.N."/>
        </authorList>
    </citation>
    <scope>NUCLEOTIDE SEQUENCE [LARGE SCALE GENOMIC DNA]</scope>
    <source>
        <strain evidence="5">WF-38-12</strain>
    </source>
</reference>
<dbReference type="STRING" id="28573.A0A0U1M8Y4"/>
<accession>A0A0U1M8Y4</accession>
<dbReference type="GO" id="GO:0003700">
    <property type="term" value="F:DNA-binding transcription factor activity"/>
    <property type="evidence" value="ECO:0007669"/>
    <property type="project" value="UniProtKB-UniRule"/>
</dbReference>
<dbReference type="Proteomes" id="UP000054383">
    <property type="component" value="Unassembled WGS sequence"/>
</dbReference>
<feature type="compositionally biased region" description="Basic and acidic residues" evidence="3">
    <location>
        <begin position="376"/>
        <end position="398"/>
    </location>
</feature>
<feature type="DNA-binding region" description="NDT80" evidence="2">
    <location>
        <begin position="235"/>
        <end position="515"/>
    </location>
</feature>
<dbReference type="Pfam" id="PF05224">
    <property type="entry name" value="NDT80_PhoG"/>
    <property type="match status" value="1"/>
</dbReference>
<evidence type="ECO:0000259" key="4">
    <source>
        <dbReference type="PROSITE" id="PS51517"/>
    </source>
</evidence>
<dbReference type="PANTHER" id="PTHR35144">
    <property type="entry name" value="MEIOSIS-SPECIFIC TRANSCRIPTION FACTOR NDT80"/>
    <property type="match status" value="1"/>
</dbReference>
<feature type="compositionally biased region" description="Polar residues" evidence="3">
    <location>
        <begin position="541"/>
        <end position="554"/>
    </location>
</feature>
<name>A0A0U1M8Y4_TALIS</name>
<dbReference type="GO" id="GO:0000228">
    <property type="term" value="C:nuclear chromosome"/>
    <property type="evidence" value="ECO:0007669"/>
    <property type="project" value="TreeGrafter"/>
</dbReference>
<feature type="region of interest" description="Disordered" evidence="3">
    <location>
        <begin position="502"/>
        <end position="648"/>
    </location>
</feature>
<keyword evidence="1 2" id="KW-0238">DNA-binding</keyword>
<dbReference type="GO" id="GO:0003677">
    <property type="term" value="F:DNA binding"/>
    <property type="evidence" value="ECO:0007669"/>
    <property type="project" value="UniProtKB-KW"/>
</dbReference>
<keyword evidence="6" id="KW-1185">Reference proteome</keyword>
<evidence type="ECO:0000256" key="3">
    <source>
        <dbReference type="SAM" id="MobiDB-lite"/>
    </source>
</evidence>
<feature type="compositionally biased region" description="Basic and acidic residues" evidence="3">
    <location>
        <begin position="631"/>
        <end position="641"/>
    </location>
</feature>
<feature type="region of interest" description="Disordered" evidence="3">
    <location>
        <begin position="104"/>
        <end position="149"/>
    </location>
</feature>
<dbReference type="Gene3D" id="2.60.40.1390">
    <property type="entry name" value="NDT80 DNA-binding domain"/>
    <property type="match status" value="1"/>
</dbReference>
<dbReference type="EMBL" id="CVMT01000009">
    <property type="protein sequence ID" value="CRG91420.1"/>
    <property type="molecule type" value="Genomic_DNA"/>
</dbReference>
<protein>
    <recommendedName>
        <fullName evidence="4">NDT80 domain-containing protein</fullName>
    </recommendedName>
</protein>
<proteinExistence type="predicted"/>
<evidence type="ECO:0000313" key="6">
    <source>
        <dbReference type="Proteomes" id="UP000054383"/>
    </source>
</evidence>
<feature type="region of interest" description="Disordered" evidence="3">
    <location>
        <begin position="374"/>
        <end position="398"/>
    </location>
</feature>
<evidence type="ECO:0000256" key="1">
    <source>
        <dbReference type="ARBA" id="ARBA00023125"/>
    </source>
</evidence>
<evidence type="ECO:0000256" key="2">
    <source>
        <dbReference type="PROSITE-ProRule" id="PRU00850"/>
    </source>
</evidence>
<evidence type="ECO:0000313" key="5">
    <source>
        <dbReference type="EMBL" id="CRG91420.1"/>
    </source>
</evidence>
<feature type="domain" description="NDT80" evidence="4">
    <location>
        <begin position="235"/>
        <end position="515"/>
    </location>
</feature>
<dbReference type="InterPro" id="IPR052605">
    <property type="entry name" value="Fungal_trans_regulator"/>
</dbReference>
<dbReference type="SUPFAM" id="SSF49417">
    <property type="entry name" value="p53-like transcription factors"/>
    <property type="match status" value="1"/>
</dbReference>
<dbReference type="InterPro" id="IPR037141">
    <property type="entry name" value="NDT80_DNA-bd_dom_sf"/>
</dbReference>
<feature type="compositionally biased region" description="Gly residues" evidence="3">
    <location>
        <begin position="524"/>
        <end position="535"/>
    </location>
</feature>
<dbReference type="OMA" id="HYKDERR"/>
<feature type="compositionally biased region" description="Low complexity" evidence="3">
    <location>
        <begin position="599"/>
        <end position="617"/>
    </location>
</feature>
<dbReference type="PROSITE" id="PS51517">
    <property type="entry name" value="NDT80"/>
    <property type="match status" value="1"/>
</dbReference>
<gene>
    <name evidence="5" type="ORF">PISL3812_08468</name>
</gene>
<dbReference type="InterPro" id="IPR024061">
    <property type="entry name" value="NDT80_DNA-bd_dom"/>
</dbReference>
<dbReference type="AlphaFoldDB" id="A0A0U1M8Y4"/>
<dbReference type="PANTHER" id="PTHR35144:SF2">
    <property type="entry name" value="MEIOSIS-SPECIFIC TRANSCRIPTION FACTOR NDT80"/>
    <property type="match status" value="1"/>
</dbReference>
<sequence>MPVRSTPGLVVWLDWVQEATRQDCPQDMGLTVELAIVILPGASCVSALLQSQPFHLDYPPSSSETDCIGHQRPFSSSAAFPTEEEDHTRRIGILGHQFSHQGATTPATGLPYSSSPGSGLQDAPFPPNSGLLMSPLGGGSGATSSTGSYHPGYTSDVTSAETIIPTPSSLYSQSTFPWNDRMPGYQSNARIPSLILPSAEVPRPLHGHGASISNGTGAIGRDSYPDAYALSRPYPSSVGVNNMTHYSYNSSMPSNLGTQLDSSSSMYSASNYGHLQRSTQPEAPPFHDTTIIHPVVNANYQQVQLGIQAKIHKGFFQVEDKWTCYRRNYFSVTCSFNIQPWDPSSTHLIHQGPGQHHERIKGFAMSISAVVSGSENETRELVQHTPKRDKQSEKKPERVQLQPYCPSVLGSNAGSSSSMFGLSRSGNTMQFDCNPQYSMSNTQPPMQHTFERIQFQKATANNGKRRAQQQYYNLVVELYANVGKNGSANWVLIASKRSDEMVVRGRSPGHYKDNRRDSSASMGDSGGGGHGGSGDPGQPLLPQQHSMRQQSYSQLPFMPHDSRRGDSYYTGNGTSHSHNHHHHSQRRIDSSVGRHSPDDMSPLISSPSSPFEFFSDPMEGTDSADGLSTSHYHDGGGDSLRKKSASTTSNQSHMCLDFTSHSPSQEDVPRAFDDMFDPMVASYQSEKEDVQQLYLKRQLAPLTHDNARPGAGYQRFDPVQSSVRV</sequence>
<feature type="region of interest" description="Disordered" evidence="3">
    <location>
        <begin position="704"/>
        <end position="725"/>
    </location>
</feature>
<dbReference type="InterPro" id="IPR008967">
    <property type="entry name" value="p53-like_TF_DNA-bd_sf"/>
</dbReference>